<sequence>MEPSTGLSTKGGTHVSNLTIKFAGTVTIDGEEAAAFIRALASGGVTVTADQTATVVDPLEDDVEEIDDSPEAVAEAETLAAETGWTLDLARSWVEELDAWTQNGRLLHELPVHAGGEATAEQMRVAAGRPTGKYSLSGFTGGTAKRFKRWAAATQGAEGLSLPITTVYDPTIKGRQRAKAFAIDPRLLPLFRIALAQVQD</sequence>
<dbReference type="Proteomes" id="UP000198960">
    <property type="component" value="Unassembled WGS sequence"/>
</dbReference>
<gene>
    <name evidence="1" type="ORF">SAMN05660991_04604</name>
</gene>
<reference evidence="2" key="1">
    <citation type="submission" date="2016-10" db="EMBL/GenBank/DDBJ databases">
        <authorList>
            <person name="Varghese N."/>
            <person name="Submissions S."/>
        </authorList>
    </citation>
    <scope>NUCLEOTIDE SEQUENCE [LARGE SCALE GENOMIC DNA]</scope>
    <source>
        <strain evidence="2">DSM 45413</strain>
    </source>
</reference>
<dbReference type="AlphaFoldDB" id="A0A1H8WPD4"/>
<proteinExistence type="predicted"/>
<evidence type="ECO:0000313" key="1">
    <source>
        <dbReference type="EMBL" id="SEP29505.1"/>
    </source>
</evidence>
<dbReference type="STRING" id="673521.SAMN05660991_04604"/>
<accession>A0A1H8WPD4</accession>
<organism evidence="1 2">
    <name type="scientific">Trujillonella endophytica</name>
    <dbReference type="NCBI Taxonomy" id="673521"/>
    <lineage>
        <taxon>Bacteria</taxon>
        <taxon>Bacillati</taxon>
        <taxon>Actinomycetota</taxon>
        <taxon>Actinomycetes</taxon>
        <taxon>Geodermatophilales</taxon>
        <taxon>Geodermatophilaceae</taxon>
        <taxon>Trujillonella</taxon>
    </lineage>
</organism>
<name>A0A1H8WPD4_9ACTN</name>
<evidence type="ECO:0000313" key="2">
    <source>
        <dbReference type="Proteomes" id="UP000198960"/>
    </source>
</evidence>
<dbReference type="EMBL" id="FOEE01000025">
    <property type="protein sequence ID" value="SEP29505.1"/>
    <property type="molecule type" value="Genomic_DNA"/>
</dbReference>
<keyword evidence="2" id="KW-1185">Reference proteome</keyword>
<protein>
    <submittedName>
        <fullName evidence="1">Uncharacterized protein</fullName>
    </submittedName>
</protein>